<dbReference type="AlphaFoldDB" id="A0A9W6B6V2"/>
<evidence type="ECO:0000256" key="1">
    <source>
        <dbReference type="SAM" id="SignalP"/>
    </source>
</evidence>
<dbReference type="GO" id="GO:0006974">
    <property type="term" value="P:DNA damage response"/>
    <property type="evidence" value="ECO:0007669"/>
    <property type="project" value="TreeGrafter"/>
</dbReference>
<gene>
    <name evidence="2" type="ORF">NBRC110019_08470</name>
</gene>
<keyword evidence="3" id="KW-1185">Reference proteome</keyword>
<organism evidence="2 3">
    <name type="scientific">Neptunitalea chrysea</name>
    <dbReference type="NCBI Taxonomy" id="1647581"/>
    <lineage>
        <taxon>Bacteria</taxon>
        <taxon>Pseudomonadati</taxon>
        <taxon>Bacteroidota</taxon>
        <taxon>Flavobacteriia</taxon>
        <taxon>Flavobacteriales</taxon>
        <taxon>Flavobacteriaceae</taxon>
        <taxon>Neptunitalea</taxon>
    </lineage>
</organism>
<dbReference type="InterPro" id="IPR007497">
    <property type="entry name" value="SIMPL/DUF541"/>
</dbReference>
<accession>A0A9W6B6V2</accession>
<feature type="chain" id="PRO_5040759853" evidence="1">
    <location>
        <begin position="19"/>
        <end position="227"/>
    </location>
</feature>
<keyword evidence="1" id="KW-0732">Signal</keyword>
<dbReference type="InterPro" id="IPR052022">
    <property type="entry name" value="26kDa_periplasmic_antigen"/>
</dbReference>
<protein>
    <submittedName>
        <fullName evidence="2">SIMPL domain-containing protein</fullName>
    </submittedName>
</protein>
<dbReference type="Gene3D" id="3.30.70.2970">
    <property type="entry name" value="Protein of unknown function (DUF541), domain 2"/>
    <property type="match status" value="1"/>
</dbReference>
<dbReference type="PANTHER" id="PTHR34387">
    <property type="entry name" value="SLR1258 PROTEIN"/>
    <property type="match status" value="1"/>
</dbReference>
<dbReference type="PANTHER" id="PTHR34387:SF1">
    <property type="entry name" value="PERIPLASMIC IMMUNOGENIC PROTEIN"/>
    <property type="match status" value="1"/>
</dbReference>
<name>A0A9W6B6V2_9FLAO</name>
<evidence type="ECO:0000313" key="3">
    <source>
        <dbReference type="Proteomes" id="UP001143545"/>
    </source>
</evidence>
<reference evidence="2" key="1">
    <citation type="submission" date="2022-07" db="EMBL/GenBank/DDBJ databases">
        <title>Taxonomy of Novel Oxalotrophic and Methylotrophic Bacteria.</title>
        <authorList>
            <person name="Sahin N."/>
            <person name="Tani A."/>
        </authorList>
    </citation>
    <scope>NUCLEOTIDE SEQUENCE</scope>
    <source>
        <strain evidence="2">AM327</strain>
    </source>
</reference>
<sequence length="227" mass="25383">MKKILFTFLILATATLNAQSMSSKIPTVSITGTGTVYMTPDGVTINVKIENEGTTAMEVKQLNDQSIDASLKFLKKSKINPKKYQTDYIRINKNYNYQTKEYKYVASQSLVIHLDDLSKYEEIMQGLFENGVNNINNVAFTSSKIKELKSEARKKAILNAKTKAEEYVSVLDQQVGKALEISETSIPNYVSSPNYMLEKVENGPLEETIAAGQTEITVNISVVFELK</sequence>
<dbReference type="Gene3D" id="3.30.110.170">
    <property type="entry name" value="Protein of unknown function (DUF541), domain 1"/>
    <property type="match status" value="1"/>
</dbReference>
<dbReference type="EMBL" id="BRVP01000004">
    <property type="protein sequence ID" value="GLB51808.1"/>
    <property type="molecule type" value="Genomic_DNA"/>
</dbReference>
<dbReference type="RefSeq" id="WP_281752728.1">
    <property type="nucleotide sequence ID" value="NZ_BRVP01000004.1"/>
</dbReference>
<dbReference type="Pfam" id="PF04402">
    <property type="entry name" value="SIMPL"/>
    <property type="match status" value="1"/>
</dbReference>
<evidence type="ECO:0000313" key="2">
    <source>
        <dbReference type="EMBL" id="GLB51808.1"/>
    </source>
</evidence>
<dbReference type="Proteomes" id="UP001143545">
    <property type="component" value="Unassembled WGS sequence"/>
</dbReference>
<proteinExistence type="predicted"/>
<comment type="caution">
    <text evidence="2">The sequence shown here is derived from an EMBL/GenBank/DDBJ whole genome shotgun (WGS) entry which is preliminary data.</text>
</comment>
<feature type="signal peptide" evidence="1">
    <location>
        <begin position="1"/>
        <end position="18"/>
    </location>
</feature>